<evidence type="ECO:0000256" key="5">
    <source>
        <dbReference type="ARBA" id="ARBA00023239"/>
    </source>
</evidence>
<dbReference type="SUPFAM" id="SSF55904">
    <property type="entry name" value="Ornithine decarboxylase C-terminal domain"/>
    <property type="match status" value="1"/>
</dbReference>
<dbReference type="Proteomes" id="UP000502196">
    <property type="component" value="Chromosome"/>
</dbReference>
<reference evidence="7 8" key="1">
    <citation type="submission" date="2020-04" db="EMBL/GenBank/DDBJ databases">
        <authorList>
            <person name="Hogendoorn C."/>
        </authorList>
    </citation>
    <scope>NUCLEOTIDE SEQUENCE [LARGE SCALE GENOMIC DNA]</scope>
    <source>
        <strain evidence="7">COOX1</strain>
    </source>
</reference>
<proteinExistence type="inferred from homology"/>
<dbReference type="InterPro" id="IPR015424">
    <property type="entry name" value="PyrdxlP-dep_Trfase"/>
</dbReference>
<protein>
    <submittedName>
        <fullName evidence="7">Arginine decarboxylase</fullName>
    </submittedName>
</protein>
<evidence type="ECO:0000256" key="2">
    <source>
        <dbReference type="ARBA" id="ARBA00010671"/>
    </source>
</evidence>
<sequence length="518" mass="55606">MQGLFIMKATLTGSGWSDRMPTPLWEALVRHVAARPVPWHVPGHKMGRGAPPDLIRWLGAGLKLDLTELPGLDDLHQPEGPIAEAQVLVAQTFGADESFFLVGGSTVGNIAMLLATCEPGETVLIARNVHRSVISGLMLAGASALVVAPDWEYDLGVPGGIRVETVARILGAHPEIRTVLVTSPTYHGVCSDLASLAEEVHRRGGLLLVDEAHGGHFPFVQGSPPGALASGADAVVQSWHKTMGSLTQSAVLHLRGNRVDRQRIRESLATVQSSSPSYLLMASLDLARQWMQNEGGRRLDSVVQTLAQVREELDAVPGVDVLTAERARRAGGVGLDPARLTLGVVGSRGTGIEWGEALRRRGIWPELEEPTAVTFVAGPGDDSRIIGRLVKGLQDVAMEIGGVGEPAEGRRGSRVFPGTEAAEWAALLQELWHSEEGQDLIRPRLARKVRWVPLGKALGLQAARAVIPYPPGIPMLLPGERIRPLHNELIRMGRSMGVRLVGMPSDEEVVAVTEEGRE</sequence>
<dbReference type="Gene3D" id="3.90.105.10">
    <property type="entry name" value="Molybdopterin biosynthesis moea protein, domain 2"/>
    <property type="match status" value="1"/>
</dbReference>
<gene>
    <name evidence="7" type="ORF">COOX1_0046</name>
</gene>
<organism evidence="7 8">
    <name type="scientific">Kyrpidia spormannii</name>
    <dbReference type="NCBI Taxonomy" id="2055160"/>
    <lineage>
        <taxon>Bacteria</taxon>
        <taxon>Bacillati</taxon>
        <taxon>Bacillota</taxon>
        <taxon>Bacilli</taxon>
        <taxon>Bacillales</taxon>
        <taxon>Alicyclobacillaceae</taxon>
        <taxon>Kyrpidia</taxon>
    </lineage>
</organism>
<dbReference type="InterPro" id="IPR008286">
    <property type="entry name" value="Prn/Lys/Arg_de-COase_C"/>
</dbReference>
<dbReference type="PANTHER" id="PTHR43277">
    <property type="entry name" value="ARGININE DECARBOXYLASE"/>
    <property type="match status" value="1"/>
</dbReference>
<evidence type="ECO:0000259" key="6">
    <source>
        <dbReference type="PROSITE" id="PS00703"/>
    </source>
</evidence>
<evidence type="ECO:0000313" key="8">
    <source>
        <dbReference type="Proteomes" id="UP000502196"/>
    </source>
</evidence>
<comment type="similarity">
    <text evidence="2">Belongs to the Orn/Lys/Arg decarboxylase class-I family.</text>
</comment>
<dbReference type="InterPro" id="IPR052357">
    <property type="entry name" value="Orn_Lys_Arg_decarboxylase-I"/>
</dbReference>
<dbReference type="PANTHER" id="PTHR43277:SF4">
    <property type="entry name" value="ARGININE DECARBOXYLASE"/>
    <property type="match status" value="1"/>
</dbReference>
<dbReference type="GO" id="GO:0016831">
    <property type="term" value="F:carboxy-lyase activity"/>
    <property type="evidence" value="ECO:0007669"/>
    <property type="project" value="UniProtKB-KW"/>
</dbReference>
<dbReference type="EMBL" id="LR792683">
    <property type="protein sequence ID" value="CAB3389700.1"/>
    <property type="molecule type" value="Genomic_DNA"/>
</dbReference>
<feature type="domain" description="Orn/Lys/Arg decarboxylases family 1 pyridoxal-P attachment site" evidence="6">
    <location>
        <begin position="236"/>
        <end position="250"/>
    </location>
</feature>
<keyword evidence="3" id="KW-0210">Decarboxylase</keyword>
<accession>A0A6F9E007</accession>
<keyword evidence="4" id="KW-0663">Pyridoxal phosphate</keyword>
<evidence type="ECO:0000256" key="3">
    <source>
        <dbReference type="ARBA" id="ARBA00022793"/>
    </source>
</evidence>
<evidence type="ECO:0000256" key="4">
    <source>
        <dbReference type="ARBA" id="ARBA00022898"/>
    </source>
</evidence>
<dbReference type="AlphaFoldDB" id="A0A6F9E007"/>
<dbReference type="Pfam" id="PF03711">
    <property type="entry name" value="OKR_DC_1_C"/>
    <property type="match status" value="1"/>
</dbReference>
<dbReference type="InterPro" id="IPR036633">
    <property type="entry name" value="Prn/Lys/Arg_de-COase_C_sf"/>
</dbReference>
<evidence type="ECO:0000313" key="7">
    <source>
        <dbReference type="EMBL" id="CAB3389700.1"/>
    </source>
</evidence>
<dbReference type="PROSITE" id="PS00703">
    <property type="entry name" value="OKR_DC_1"/>
    <property type="match status" value="1"/>
</dbReference>
<dbReference type="Pfam" id="PF01276">
    <property type="entry name" value="OKR_DC_1"/>
    <property type="match status" value="1"/>
</dbReference>
<dbReference type="SUPFAM" id="SSF53383">
    <property type="entry name" value="PLP-dependent transferases"/>
    <property type="match status" value="1"/>
</dbReference>
<name>A0A6F9E007_9BACL</name>
<dbReference type="InterPro" id="IPR015421">
    <property type="entry name" value="PyrdxlP-dep_Trfase_major"/>
</dbReference>
<evidence type="ECO:0000256" key="1">
    <source>
        <dbReference type="ARBA" id="ARBA00001933"/>
    </source>
</evidence>
<dbReference type="Gene3D" id="3.40.640.10">
    <property type="entry name" value="Type I PLP-dependent aspartate aminotransferase-like (Major domain)"/>
    <property type="match status" value="1"/>
</dbReference>
<comment type="cofactor">
    <cofactor evidence="1">
        <name>pyridoxal 5'-phosphate</name>
        <dbReference type="ChEBI" id="CHEBI:597326"/>
    </cofactor>
</comment>
<dbReference type="InterPro" id="IPR000310">
    <property type="entry name" value="Orn/Lys/Arg_deCO2ase_major_dom"/>
</dbReference>
<dbReference type="CDD" id="cd00615">
    <property type="entry name" value="Orn_deC_like"/>
    <property type="match status" value="1"/>
</dbReference>
<keyword evidence="5" id="KW-0456">Lyase</keyword>